<dbReference type="InterPro" id="IPR019734">
    <property type="entry name" value="TPR_rpt"/>
</dbReference>
<comment type="caution">
    <text evidence="3">The sequence shown here is derived from an EMBL/GenBank/DDBJ whole genome shotgun (WGS) entry which is preliminary data.</text>
</comment>
<dbReference type="AlphaFoldDB" id="A0A832GP24"/>
<keyword evidence="1" id="KW-0802">TPR repeat</keyword>
<sequence length="126" mass="14336">MPLFEFQCENCGQVFEALLHHGEDYPPCPHCASPEVLKLPSVFAYQNKALRREERERSILKRASDYLKDGKLKDAKNFLQKAVALHPTDKIKRLSENLEKIRPPKGGFLIKPEAIITKKKGDAYGS</sequence>
<reference evidence="3" key="1">
    <citation type="journal article" date="2020" name="mSystems">
        <title>Genome- and Community-Level Interaction Insights into Carbon Utilization and Element Cycling Functions of Hydrothermarchaeota in Hydrothermal Sediment.</title>
        <authorList>
            <person name="Zhou Z."/>
            <person name="Liu Y."/>
            <person name="Xu W."/>
            <person name="Pan J."/>
            <person name="Luo Z.H."/>
            <person name="Li M."/>
        </authorList>
    </citation>
    <scope>NUCLEOTIDE SEQUENCE [LARGE SCALE GENOMIC DNA]</scope>
    <source>
        <strain evidence="3">SpSt-605</strain>
    </source>
</reference>
<dbReference type="InterPro" id="IPR013429">
    <property type="entry name" value="Regulatory_FmdB_Zinc_ribbon"/>
</dbReference>
<feature type="repeat" description="TPR" evidence="1">
    <location>
        <begin position="56"/>
        <end position="89"/>
    </location>
</feature>
<dbReference type="SMART" id="SM00834">
    <property type="entry name" value="CxxC_CXXC_SSSS"/>
    <property type="match status" value="1"/>
</dbReference>
<evidence type="ECO:0000313" key="3">
    <source>
        <dbReference type="EMBL" id="HGV55309.1"/>
    </source>
</evidence>
<protein>
    <submittedName>
        <fullName evidence="3">Zinc ribbon domain-containing protein</fullName>
    </submittedName>
</protein>
<dbReference type="PROSITE" id="PS50005">
    <property type="entry name" value="TPR"/>
    <property type="match status" value="1"/>
</dbReference>
<proteinExistence type="predicted"/>
<organism evidence="3">
    <name type="scientific">Caldimicrobium thiodismutans</name>
    <dbReference type="NCBI Taxonomy" id="1653476"/>
    <lineage>
        <taxon>Bacteria</taxon>
        <taxon>Pseudomonadati</taxon>
        <taxon>Thermodesulfobacteriota</taxon>
        <taxon>Thermodesulfobacteria</taxon>
        <taxon>Thermodesulfobacteriales</taxon>
        <taxon>Thermodesulfobacteriaceae</taxon>
        <taxon>Caldimicrobium</taxon>
    </lineage>
</organism>
<evidence type="ECO:0000256" key="1">
    <source>
        <dbReference type="PROSITE-ProRule" id="PRU00339"/>
    </source>
</evidence>
<dbReference type="NCBIfam" id="TIGR02605">
    <property type="entry name" value="CxxC_CxxC_SSSS"/>
    <property type="match status" value="1"/>
</dbReference>
<evidence type="ECO:0000259" key="2">
    <source>
        <dbReference type="SMART" id="SM00834"/>
    </source>
</evidence>
<dbReference type="Pfam" id="PF09723">
    <property type="entry name" value="Zn_ribbon_8"/>
    <property type="match status" value="1"/>
</dbReference>
<gene>
    <name evidence="3" type="ORF">ENT73_04385</name>
</gene>
<dbReference type="EMBL" id="DSZU01000074">
    <property type="protein sequence ID" value="HGV55309.1"/>
    <property type="molecule type" value="Genomic_DNA"/>
</dbReference>
<name>A0A832GP24_9BACT</name>
<accession>A0A832GP24</accession>
<feature type="domain" description="Putative regulatory protein FmdB zinc ribbon" evidence="2">
    <location>
        <begin position="1"/>
        <end position="41"/>
    </location>
</feature>